<organism evidence="1 3">
    <name type="scientific">Brevundimonas diminuta</name>
    <name type="common">Pseudomonas diminuta</name>
    <dbReference type="NCBI Taxonomy" id="293"/>
    <lineage>
        <taxon>Bacteria</taxon>
        <taxon>Pseudomonadati</taxon>
        <taxon>Pseudomonadota</taxon>
        <taxon>Alphaproteobacteria</taxon>
        <taxon>Caulobacterales</taxon>
        <taxon>Caulobacteraceae</taxon>
        <taxon>Brevundimonas</taxon>
    </lineage>
</organism>
<protein>
    <submittedName>
        <fullName evidence="1">Uncharacterized protein</fullName>
    </submittedName>
</protein>
<dbReference type="KEGG" id="bdm:EQG53_16220"/>
<reference evidence="1 3" key="1">
    <citation type="submission" date="2019-01" db="EMBL/GenBank/DDBJ databases">
        <title>Brevundimonas diminuta Genome sequencing and assembly.</title>
        <authorList>
            <person name="Chen H."/>
        </authorList>
    </citation>
    <scope>NUCLEOTIDE SEQUENCE [LARGE SCALE GENOMIC DNA]</scope>
    <source>
        <strain evidence="1">ATCC</strain>
        <strain evidence="3">ATCC(B) 19146</strain>
    </source>
</reference>
<gene>
    <name evidence="1" type="ORF">EQG53_16220</name>
    <name evidence="2" type="ORF">I6H83_06240</name>
</gene>
<dbReference type="EMBL" id="CP035093">
    <property type="protein sequence ID" value="QAT15765.1"/>
    <property type="molecule type" value="Genomic_DNA"/>
</dbReference>
<dbReference type="Proteomes" id="UP000596117">
    <property type="component" value="Chromosome"/>
</dbReference>
<dbReference type="Proteomes" id="UP000287388">
    <property type="component" value="Chromosome"/>
</dbReference>
<dbReference type="RefSeq" id="WP_128720510.1">
    <property type="nucleotide sequence ID" value="NZ_BJNC01000002.1"/>
</dbReference>
<sequence>MTDLSGRWAGVYFYPVDAEFNPYDDLPPTPFEAQIRDAGGEVTGSTLEPDTLGPPGAPPIPARLEGHHFDGQLVFTKFPDGGGQTHSIDYIGSISTDGNSIAGRWVIHGDWSGTFRMQRKPTPVNAALDVAATA</sequence>
<proteinExistence type="predicted"/>
<evidence type="ECO:0000313" key="3">
    <source>
        <dbReference type="Proteomes" id="UP000287388"/>
    </source>
</evidence>
<reference evidence="2 4" key="2">
    <citation type="submission" date="2020-12" db="EMBL/GenBank/DDBJ databases">
        <title>FDA dAtabase for Regulatory Grade micrObial Sequences (FDA-ARGOS): Supporting development and validation of Infectious Disease Dx tests.</title>
        <authorList>
            <person name="Kerrigan L."/>
            <person name="Long C."/>
            <person name="Tallon L."/>
            <person name="Sadzewicz L."/>
            <person name="Zhao X."/>
            <person name="Boylan J."/>
            <person name="Ott S."/>
            <person name="Bowen H."/>
            <person name="Vavikolanu K."/>
            <person name="Mehta A."/>
            <person name="Aluvathingal J."/>
            <person name="Nadendla S."/>
            <person name="Yan Y."/>
            <person name="Sichtig H."/>
        </authorList>
    </citation>
    <scope>NUCLEOTIDE SEQUENCE [LARGE SCALE GENOMIC DNA]</scope>
    <source>
        <strain evidence="2 4">FDAARGOS_1026</strain>
    </source>
</reference>
<evidence type="ECO:0000313" key="2">
    <source>
        <dbReference type="EMBL" id="QQB90021.1"/>
    </source>
</evidence>
<dbReference type="AlphaFoldDB" id="A0A410P0Z4"/>
<evidence type="ECO:0000313" key="1">
    <source>
        <dbReference type="EMBL" id="QAT15765.1"/>
    </source>
</evidence>
<keyword evidence="4" id="KW-1185">Reference proteome</keyword>
<name>A0A410P0Z4_BREDI</name>
<evidence type="ECO:0000313" key="4">
    <source>
        <dbReference type="Proteomes" id="UP000596117"/>
    </source>
</evidence>
<dbReference type="EMBL" id="CP066026">
    <property type="protein sequence ID" value="QQB90021.1"/>
    <property type="molecule type" value="Genomic_DNA"/>
</dbReference>
<accession>A0A410P0Z4</accession>